<proteinExistence type="predicted"/>
<accession>A0ABW5ZAL1</accession>
<dbReference type="EMBL" id="JBHUOL010000021">
    <property type="protein sequence ID" value="MFD2909808.1"/>
    <property type="molecule type" value="Genomic_DNA"/>
</dbReference>
<dbReference type="Pfam" id="PF20130">
    <property type="entry name" value="DUF6520"/>
    <property type="match status" value="1"/>
</dbReference>
<keyword evidence="1" id="KW-0732">Signal</keyword>
<name>A0ABW5ZAL1_9FLAO</name>
<feature type="chain" id="PRO_5047109530" evidence="1">
    <location>
        <begin position="23"/>
        <end position="85"/>
    </location>
</feature>
<gene>
    <name evidence="2" type="ORF">ACFSX9_13805</name>
</gene>
<evidence type="ECO:0000313" key="3">
    <source>
        <dbReference type="Proteomes" id="UP001597549"/>
    </source>
</evidence>
<sequence>MKILKSVLPMATLLLAVFGAFAFNEAPKDSSMNVDMIGVVPGACEESSTVCSTIFDVQKCQESGQLLYRLNAAGTACPEPLYRKH</sequence>
<reference evidence="3" key="1">
    <citation type="journal article" date="2019" name="Int. J. Syst. Evol. Microbiol.">
        <title>The Global Catalogue of Microorganisms (GCM) 10K type strain sequencing project: providing services to taxonomists for standard genome sequencing and annotation.</title>
        <authorList>
            <consortium name="The Broad Institute Genomics Platform"/>
            <consortium name="The Broad Institute Genome Sequencing Center for Infectious Disease"/>
            <person name="Wu L."/>
            <person name="Ma J."/>
        </authorList>
    </citation>
    <scope>NUCLEOTIDE SEQUENCE [LARGE SCALE GENOMIC DNA]</scope>
    <source>
        <strain evidence="3">KCTC 52644</strain>
    </source>
</reference>
<comment type="caution">
    <text evidence="2">The sequence shown here is derived from an EMBL/GenBank/DDBJ whole genome shotgun (WGS) entry which is preliminary data.</text>
</comment>
<feature type="signal peptide" evidence="1">
    <location>
        <begin position="1"/>
        <end position="22"/>
    </location>
</feature>
<keyword evidence="3" id="KW-1185">Reference proteome</keyword>
<protein>
    <submittedName>
        <fullName evidence="2">DUF6520 family protein</fullName>
    </submittedName>
</protein>
<evidence type="ECO:0000313" key="2">
    <source>
        <dbReference type="EMBL" id="MFD2909808.1"/>
    </source>
</evidence>
<organism evidence="2 3">
    <name type="scientific">Flavobacterium ardleyense</name>
    <dbReference type="NCBI Taxonomy" id="2038737"/>
    <lineage>
        <taxon>Bacteria</taxon>
        <taxon>Pseudomonadati</taxon>
        <taxon>Bacteroidota</taxon>
        <taxon>Flavobacteriia</taxon>
        <taxon>Flavobacteriales</taxon>
        <taxon>Flavobacteriaceae</taxon>
        <taxon>Flavobacterium</taxon>
    </lineage>
</organism>
<dbReference type="Proteomes" id="UP001597549">
    <property type="component" value="Unassembled WGS sequence"/>
</dbReference>
<dbReference type="InterPro" id="IPR045391">
    <property type="entry name" value="DUF6520"/>
</dbReference>
<dbReference type="RefSeq" id="WP_379808676.1">
    <property type="nucleotide sequence ID" value="NZ_JBHUOL010000021.1"/>
</dbReference>
<evidence type="ECO:0000256" key="1">
    <source>
        <dbReference type="SAM" id="SignalP"/>
    </source>
</evidence>